<keyword evidence="3" id="KW-1185">Reference proteome</keyword>
<dbReference type="EMBL" id="BMOM01000013">
    <property type="protein sequence ID" value="GGM10442.1"/>
    <property type="molecule type" value="Genomic_DNA"/>
</dbReference>
<name>A0ABQ2GSW8_9DEIO</name>
<dbReference type="PROSITE" id="PS51257">
    <property type="entry name" value="PROKAR_LIPOPROTEIN"/>
    <property type="match status" value="1"/>
</dbReference>
<organism evidence="2 3">
    <name type="scientific">Deinococcus aerophilus</name>
    <dbReference type="NCBI Taxonomy" id="522488"/>
    <lineage>
        <taxon>Bacteria</taxon>
        <taxon>Thermotogati</taxon>
        <taxon>Deinococcota</taxon>
        <taxon>Deinococci</taxon>
        <taxon>Deinococcales</taxon>
        <taxon>Deinococcaceae</taxon>
        <taxon>Deinococcus</taxon>
    </lineage>
</organism>
<evidence type="ECO:0000313" key="2">
    <source>
        <dbReference type="EMBL" id="GGM10442.1"/>
    </source>
</evidence>
<proteinExistence type="predicted"/>
<keyword evidence="1" id="KW-0732">Signal</keyword>
<comment type="caution">
    <text evidence="2">The sequence shown here is derived from an EMBL/GenBank/DDBJ whole genome shotgun (WGS) entry which is preliminary data.</text>
</comment>
<feature type="chain" id="PRO_5047045193" description="BIG2 domain-containing protein" evidence="1">
    <location>
        <begin position="19"/>
        <end position="319"/>
    </location>
</feature>
<dbReference type="Gene3D" id="2.60.40.1080">
    <property type="match status" value="1"/>
</dbReference>
<reference evidence="3" key="1">
    <citation type="journal article" date="2019" name="Int. J. Syst. Evol. Microbiol.">
        <title>The Global Catalogue of Microorganisms (GCM) 10K type strain sequencing project: providing services to taxonomists for standard genome sequencing and annotation.</title>
        <authorList>
            <consortium name="The Broad Institute Genomics Platform"/>
            <consortium name="The Broad Institute Genome Sequencing Center for Infectious Disease"/>
            <person name="Wu L."/>
            <person name="Ma J."/>
        </authorList>
    </citation>
    <scope>NUCLEOTIDE SEQUENCE [LARGE SCALE GENOMIC DNA]</scope>
    <source>
        <strain evidence="3">JCM 15443</strain>
    </source>
</reference>
<evidence type="ECO:0000256" key="1">
    <source>
        <dbReference type="SAM" id="SignalP"/>
    </source>
</evidence>
<evidence type="ECO:0000313" key="3">
    <source>
        <dbReference type="Proteomes" id="UP000661918"/>
    </source>
</evidence>
<evidence type="ECO:0008006" key="4">
    <source>
        <dbReference type="Google" id="ProtNLM"/>
    </source>
</evidence>
<gene>
    <name evidence="2" type="ORF">GCM10010841_18580</name>
</gene>
<feature type="signal peptide" evidence="1">
    <location>
        <begin position="1"/>
        <end position="18"/>
    </location>
</feature>
<sequence length="319" mass="33402">MSKLFLPATLVLTGLLSACGGGEPSPPSPGSISLIGSTSVVIGETPRFNAVVRDAGGNEMAAAVTYTSSQPQVIEVDDEGVLTVKRLSAAGKPVVITASAGTQRDSLNVSTFGLEMALGTYVWNTQKPEDSPGLFMAVRYRPESGKTQASTFTVETPGSEQLSCPLFVDDTTGWCWWALPDATRFPNGEYQASLFQNGVTYTTRASLDTREGLLGFVAQPSVSTADRQVTFVGEPPAGTQRLFSYIKGPGVVGDQIRGDQADAVFANALPATLNVGSGVAANTYAAWITAMTGNLDSFAEVLPERLNASATYAGEVTLP</sequence>
<accession>A0ABQ2GSW8</accession>
<dbReference type="Proteomes" id="UP000661918">
    <property type="component" value="Unassembled WGS sequence"/>
</dbReference>
<protein>
    <recommendedName>
        <fullName evidence="4">BIG2 domain-containing protein</fullName>
    </recommendedName>
</protein>